<reference evidence="2" key="1">
    <citation type="submission" date="2020-06" db="EMBL/GenBank/DDBJ databases">
        <title>Nostoc edaphicum CCNP1411 genome.</title>
        <authorList>
            <person name="Fidor A."/>
            <person name="Grabski M."/>
            <person name="Gawor J."/>
            <person name="Gromadka R."/>
            <person name="Wegrzyn G."/>
            <person name="Mazur-Marzec H."/>
        </authorList>
    </citation>
    <scope>NUCLEOTIDE SEQUENCE [LARGE SCALE GENOMIC DNA]</scope>
    <source>
        <strain evidence="2">CCNP1411</strain>
    </source>
</reference>
<proteinExistence type="predicted"/>
<organism evidence="1 2">
    <name type="scientific">Nostoc edaphicum CCNP1411</name>
    <dbReference type="NCBI Taxonomy" id="1472755"/>
    <lineage>
        <taxon>Bacteria</taxon>
        <taxon>Bacillati</taxon>
        <taxon>Cyanobacteriota</taxon>
        <taxon>Cyanophyceae</taxon>
        <taxon>Nostocales</taxon>
        <taxon>Nostocaceae</taxon>
        <taxon>Nostoc</taxon>
    </lineage>
</organism>
<evidence type="ECO:0000313" key="2">
    <source>
        <dbReference type="Proteomes" id="UP000514713"/>
    </source>
</evidence>
<dbReference type="RefSeq" id="WP_181931294.1">
    <property type="nucleotide sequence ID" value="NZ_CP054698.1"/>
</dbReference>
<dbReference type="EMBL" id="CP054698">
    <property type="protein sequence ID" value="QMS88091.1"/>
    <property type="molecule type" value="Genomic_DNA"/>
</dbReference>
<name>A0A7D7LDF7_9NOSO</name>
<dbReference type="KEGG" id="ned:HUN01_10995"/>
<sequence>MKILDHKDAIIYHKDAMNRVFCLNQTVLRQGGQGKIASDFPVSLNLPFRNSHQ</sequence>
<accession>A0A7D7LDF7</accession>
<dbReference type="AlphaFoldDB" id="A0A7D7LDF7"/>
<keyword evidence="2" id="KW-1185">Reference proteome</keyword>
<evidence type="ECO:0000313" key="1">
    <source>
        <dbReference type="EMBL" id="QMS88091.1"/>
    </source>
</evidence>
<protein>
    <submittedName>
        <fullName evidence="1">Uncharacterized protein</fullName>
    </submittedName>
</protein>
<dbReference type="Proteomes" id="UP000514713">
    <property type="component" value="Chromosome"/>
</dbReference>
<gene>
    <name evidence="1" type="ORF">HUN01_10995</name>
</gene>